<dbReference type="InterPro" id="IPR006140">
    <property type="entry name" value="D-isomer_DH_NAD-bd"/>
</dbReference>
<dbReference type="GO" id="GO:0051287">
    <property type="term" value="F:NAD binding"/>
    <property type="evidence" value="ECO:0007669"/>
    <property type="project" value="InterPro"/>
</dbReference>
<dbReference type="Proteomes" id="UP000600449">
    <property type="component" value="Unassembled WGS sequence"/>
</dbReference>
<reference evidence="4 5" key="1">
    <citation type="journal article" date="2014" name="Int. J. Syst. Evol. Microbiol.">
        <title>Complete genome sequence of Corynebacterium casei LMG S-19264T (=DSM 44701T), isolated from a smear-ripened cheese.</title>
        <authorList>
            <consortium name="US DOE Joint Genome Institute (JGI-PGF)"/>
            <person name="Walter F."/>
            <person name="Albersmeier A."/>
            <person name="Kalinowski J."/>
            <person name="Ruckert C."/>
        </authorList>
    </citation>
    <scope>NUCLEOTIDE SEQUENCE [LARGE SCALE GENOMIC DNA]</scope>
    <source>
        <strain evidence="4 5">CGMCC 1.9161</strain>
    </source>
</reference>
<keyword evidence="2" id="KW-0520">NAD</keyword>
<sequence>MSILVAIEGWDVPSWVERFQRLFPERKVVTLDEPFDRREVHYVVSWKHPHGALSGLPNLAAIFSLGAGVDHIMADPRLPDAPVVRVVDADLTTRMSEYVVLHALAHMRQLPRYMAQQRAGTWEDDRFQPCAGDVRVGVMGLGELGRDAAAKLRTMGFRVAGWSRTGRTMDGVETHSGEEGLDAFLARTDILVVLLPLTEATRGILNLDLFAKLAKDGPLGGPILINAGRGGLQVEGDILAALESGVLKAASLDVFEVEPLPAESPLWTHPRVIVTPHNAAMSHPDTISRLIADQIARLESGGALTNVVDPQAGY</sequence>
<dbReference type="Pfam" id="PF02826">
    <property type="entry name" value="2-Hacid_dh_C"/>
    <property type="match status" value="1"/>
</dbReference>
<keyword evidence="1" id="KW-0560">Oxidoreductase</keyword>
<dbReference type="Gene3D" id="3.40.50.720">
    <property type="entry name" value="NAD(P)-binding Rossmann-like Domain"/>
    <property type="match status" value="2"/>
</dbReference>
<dbReference type="PANTHER" id="PTHR43333">
    <property type="entry name" value="2-HACID_DH_C DOMAIN-CONTAINING PROTEIN"/>
    <property type="match status" value="1"/>
</dbReference>
<proteinExistence type="predicted"/>
<organism evidence="4 5">
    <name type="scientific">Salinarimonas ramus</name>
    <dbReference type="NCBI Taxonomy" id="690164"/>
    <lineage>
        <taxon>Bacteria</taxon>
        <taxon>Pseudomonadati</taxon>
        <taxon>Pseudomonadota</taxon>
        <taxon>Alphaproteobacteria</taxon>
        <taxon>Hyphomicrobiales</taxon>
        <taxon>Salinarimonadaceae</taxon>
        <taxon>Salinarimonas</taxon>
    </lineage>
</organism>
<evidence type="ECO:0000256" key="1">
    <source>
        <dbReference type="ARBA" id="ARBA00023002"/>
    </source>
</evidence>
<evidence type="ECO:0000313" key="5">
    <source>
        <dbReference type="Proteomes" id="UP000600449"/>
    </source>
</evidence>
<dbReference type="SUPFAM" id="SSF52283">
    <property type="entry name" value="Formate/glycerate dehydrogenase catalytic domain-like"/>
    <property type="match status" value="1"/>
</dbReference>
<dbReference type="InterPro" id="IPR036291">
    <property type="entry name" value="NAD(P)-bd_dom_sf"/>
</dbReference>
<feature type="domain" description="D-isomer specific 2-hydroxyacid dehydrogenase NAD-binding" evidence="3">
    <location>
        <begin position="102"/>
        <end position="279"/>
    </location>
</feature>
<dbReference type="CDD" id="cd12164">
    <property type="entry name" value="GDH_like_2"/>
    <property type="match status" value="1"/>
</dbReference>
<protein>
    <submittedName>
        <fullName evidence="4">Glyoxylate/hydroxypyruvate reductase A</fullName>
    </submittedName>
</protein>
<comment type="caution">
    <text evidence="4">The sequence shown here is derived from an EMBL/GenBank/DDBJ whole genome shotgun (WGS) entry which is preliminary data.</text>
</comment>
<evidence type="ECO:0000259" key="3">
    <source>
        <dbReference type="Pfam" id="PF02826"/>
    </source>
</evidence>
<keyword evidence="5" id="KW-1185">Reference proteome</keyword>
<dbReference type="EMBL" id="BMMF01000003">
    <property type="protein sequence ID" value="GGK25259.1"/>
    <property type="molecule type" value="Genomic_DNA"/>
</dbReference>
<name>A0A917V2W3_9HYPH</name>
<gene>
    <name evidence="4" type="ORF">GCM10011322_09790</name>
</gene>
<dbReference type="SUPFAM" id="SSF51735">
    <property type="entry name" value="NAD(P)-binding Rossmann-fold domains"/>
    <property type="match status" value="1"/>
</dbReference>
<evidence type="ECO:0000256" key="2">
    <source>
        <dbReference type="ARBA" id="ARBA00023027"/>
    </source>
</evidence>
<dbReference type="RefSeq" id="WP_188910234.1">
    <property type="nucleotide sequence ID" value="NZ_BMMF01000003.1"/>
</dbReference>
<dbReference type="PANTHER" id="PTHR43333:SF1">
    <property type="entry name" value="D-ISOMER SPECIFIC 2-HYDROXYACID DEHYDROGENASE NAD-BINDING DOMAIN-CONTAINING PROTEIN"/>
    <property type="match status" value="1"/>
</dbReference>
<dbReference type="GO" id="GO:0016491">
    <property type="term" value="F:oxidoreductase activity"/>
    <property type="evidence" value="ECO:0007669"/>
    <property type="project" value="UniProtKB-KW"/>
</dbReference>
<accession>A0A917V2W3</accession>
<dbReference type="AlphaFoldDB" id="A0A917V2W3"/>
<evidence type="ECO:0000313" key="4">
    <source>
        <dbReference type="EMBL" id="GGK25259.1"/>
    </source>
</evidence>